<evidence type="ECO:0000313" key="3">
    <source>
        <dbReference type="Proteomes" id="UP000198224"/>
    </source>
</evidence>
<keyword evidence="3" id="KW-1185">Reference proteome</keyword>
<gene>
    <name evidence="2" type="ORF">GA0070612_0602</name>
</gene>
<sequence length="223" mass="24242">MRTAPSYRPTWAVTLLSLLALVAAMLAAPNAASANATGKQCYKVGDAQYTEFRSVVKQLKAEGKLSATDAATLECDPRRANERITYKVSSEPVMGTLASGCRSSANWIISFSIWGAEAGKHNQSLSWCWNNTTKKVSDWGGPCGGSTTAWGTANAWNWEGCSQNDFIPYTLGGSYPGGIHHKTQGRFTNSVPYTPAVFLNLEIWGHYDGGCDTRYNSTTRNYC</sequence>
<organism evidence="2 3">
    <name type="scientific">Micromonospora chokoriensis</name>
    <dbReference type="NCBI Taxonomy" id="356851"/>
    <lineage>
        <taxon>Bacteria</taxon>
        <taxon>Bacillati</taxon>
        <taxon>Actinomycetota</taxon>
        <taxon>Actinomycetes</taxon>
        <taxon>Micromonosporales</taxon>
        <taxon>Micromonosporaceae</taxon>
        <taxon>Micromonospora</taxon>
    </lineage>
</organism>
<feature type="signal peptide" evidence="1">
    <location>
        <begin position="1"/>
        <end position="34"/>
    </location>
</feature>
<accession>A0A1C4UNS3</accession>
<evidence type="ECO:0000256" key="1">
    <source>
        <dbReference type="SAM" id="SignalP"/>
    </source>
</evidence>
<keyword evidence="1" id="KW-0732">Signal</keyword>
<protein>
    <submittedName>
        <fullName evidence="2">Uncharacterized protein</fullName>
    </submittedName>
</protein>
<dbReference type="EMBL" id="LT607409">
    <property type="protein sequence ID" value="SCE73290.1"/>
    <property type="molecule type" value="Genomic_DNA"/>
</dbReference>
<feature type="chain" id="PRO_5008705114" evidence="1">
    <location>
        <begin position="35"/>
        <end position="223"/>
    </location>
</feature>
<dbReference type="AlphaFoldDB" id="A0A1C4UNS3"/>
<dbReference type="Proteomes" id="UP000198224">
    <property type="component" value="Chromosome I"/>
</dbReference>
<proteinExistence type="predicted"/>
<name>A0A1C4UNS3_9ACTN</name>
<reference evidence="3" key="1">
    <citation type="submission" date="2016-06" db="EMBL/GenBank/DDBJ databases">
        <authorList>
            <person name="Varghese N."/>
            <person name="Submissions Spin"/>
        </authorList>
    </citation>
    <scope>NUCLEOTIDE SEQUENCE [LARGE SCALE GENOMIC DNA]</scope>
    <source>
        <strain evidence="3">DSM 45160</strain>
    </source>
</reference>
<evidence type="ECO:0000313" key="2">
    <source>
        <dbReference type="EMBL" id="SCE73290.1"/>
    </source>
</evidence>
<dbReference type="RefSeq" id="WP_157742407.1">
    <property type="nucleotide sequence ID" value="NZ_LT607409.1"/>
</dbReference>